<keyword evidence="2" id="KW-1185">Reference proteome</keyword>
<accession>A0A0M3IR70</accession>
<evidence type="ECO:0000313" key="2">
    <source>
        <dbReference type="Proteomes" id="UP000036681"/>
    </source>
</evidence>
<feature type="chain" id="PRO_5005657415" evidence="1">
    <location>
        <begin position="17"/>
        <end position="220"/>
    </location>
</feature>
<dbReference type="PANTHER" id="PTHR32015:SF3">
    <property type="entry name" value="TRIACYLGLYCEROL LIPASE"/>
    <property type="match status" value="1"/>
</dbReference>
<dbReference type="WBParaSite" id="ALUE_0002124801-mRNA-1">
    <property type="protein sequence ID" value="ALUE_0002124801-mRNA-1"/>
    <property type="gene ID" value="ALUE_0002124801"/>
</dbReference>
<evidence type="ECO:0000313" key="3">
    <source>
        <dbReference type="WBParaSite" id="ALUE_0002124801-mRNA-1"/>
    </source>
</evidence>
<dbReference type="InterPro" id="IPR002918">
    <property type="entry name" value="Lipase_EstA/Esterase_EstB"/>
</dbReference>
<reference evidence="3" key="1">
    <citation type="submission" date="2017-02" db="UniProtKB">
        <authorList>
            <consortium name="WormBaseParasite"/>
        </authorList>
    </citation>
    <scope>IDENTIFICATION</scope>
</reference>
<dbReference type="InterPro" id="IPR029058">
    <property type="entry name" value="AB_hydrolase_fold"/>
</dbReference>
<dbReference type="AlphaFoldDB" id="A0A0M3IR70"/>
<dbReference type="Proteomes" id="UP000036681">
    <property type="component" value="Unplaced"/>
</dbReference>
<dbReference type="GO" id="GO:0016042">
    <property type="term" value="P:lipid catabolic process"/>
    <property type="evidence" value="ECO:0007669"/>
    <property type="project" value="InterPro"/>
</dbReference>
<dbReference type="Pfam" id="PF01674">
    <property type="entry name" value="Lipase_2"/>
    <property type="match status" value="1"/>
</dbReference>
<dbReference type="GO" id="GO:0016298">
    <property type="term" value="F:lipase activity"/>
    <property type="evidence" value="ECO:0007669"/>
    <property type="project" value="TreeGrafter"/>
</dbReference>
<evidence type="ECO:0000256" key="1">
    <source>
        <dbReference type="SAM" id="SignalP"/>
    </source>
</evidence>
<dbReference type="Gene3D" id="3.40.50.1820">
    <property type="entry name" value="alpha/beta hydrolase"/>
    <property type="match status" value="1"/>
</dbReference>
<name>A0A0M3IR70_ASCLU</name>
<dbReference type="PANTHER" id="PTHR32015">
    <property type="entry name" value="FASTING INDUCED LIPASE"/>
    <property type="match status" value="1"/>
</dbReference>
<feature type="signal peptide" evidence="1">
    <location>
        <begin position="1"/>
        <end position="16"/>
    </location>
</feature>
<organism evidence="2 3">
    <name type="scientific">Ascaris lumbricoides</name>
    <name type="common">Giant roundworm</name>
    <dbReference type="NCBI Taxonomy" id="6252"/>
    <lineage>
        <taxon>Eukaryota</taxon>
        <taxon>Metazoa</taxon>
        <taxon>Ecdysozoa</taxon>
        <taxon>Nematoda</taxon>
        <taxon>Chromadorea</taxon>
        <taxon>Rhabditida</taxon>
        <taxon>Spirurina</taxon>
        <taxon>Ascaridomorpha</taxon>
        <taxon>Ascaridoidea</taxon>
        <taxon>Ascarididae</taxon>
        <taxon>Ascaris</taxon>
    </lineage>
</organism>
<dbReference type="SUPFAM" id="SSF53474">
    <property type="entry name" value="alpha/beta-Hydrolases"/>
    <property type="match status" value="1"/>
</dbReference>
<protein>
    <submittedName>
        <fullName evidence="3">Lipase domain-containing protein</fullName>
    </submittedName>
</protein>
<proteinExistence type="predicted"/>
<sequence length="220" mass="23756">MKYLTLVALLIGQSVASMSPTFLNWLSSSYGPKFAERLNRADLGQGGSFGGGTHIPRQLTPHEPVIIVHGITNRADRFSAIRDHFIANGYTDAEVFATTYGDAGKTNVLFVNMECDFVKRIRELIIAVSAYTSSRVDILAFSMGSPIARKAIMGGICVDTGEQLGGSLTALVDTFVGVAGANFGSFLCLIPFGSCNLNNGMHCNSRFLADINSRYVRLPY</sequence>
<keyword evidence="1" id="KW-0732">Signal</keyword>